<feature type="coiled-coil region" evidence="1">
    <location>
        <begin position="811"/>
        <end position="866"/>
    </location>
</feature>
<organism evidence="3 4">
    <name type="scientific">Caulochytrium protostelioides</name>
    <dbReference type="NCBI Taxonomy" id="1555241"/>
    <lineage>
        <taxon>Eukaryota</taxon>
        <taxon>Fungi</taxon>
        <taxon>Fungi incertae sedis</taxon>
        <taxon>Chytridiomycota</taxon>
        <taxon>Chytridiomycota incertae sedis</taxon>
        <taxon>Chytridiomycetes</taxon>
        <taxon>Caulochytriales</taxon>
        <taxon>Caulochytriaceae</taxon>
        <taxon>Caulochytrium</taxon>
    </lineage>
</organism>
<dbReference type="Proteomes" id="UP000274922">
    <property type="component" value="Unassembled WGS sequence"/>
</dbReference>
<feature type="region of interest" description="Disordered" evidence="2">
    <location>
        <begin position="905"/>
        <end position="982"/>
    </location>
</feature>
<name>A0A4P9XA10_9FUNG</name>
<feature type="compositionally biased region" description="Low complexity" evidence="2">
    <location>
        <begin position="341"/>
        <end position="354"/>
    </location>
</feature>
<keyword evidence="1" id="KW-0175">Coiled coil</keyword>
<protein>
    <recommendedName>
        <fullName evidence="5">C2 domain-containing protein</fullName>
    </recommendedName>
</protein>
<dbReference type="InterPro" id="IPR035892">
    <property type="entry name" value="C2_domain_sf"/>
</dbReference>
<reference evidence="4" key="1">
    <citation type="journal article" date="2018" name="Nat. Microbiol.">
        <title>Leveraging single-cell genomics to expand the fungal tree of life.</title>
        <authorList>
            <person name="Ahrendt S.R."/>
            <person name="Quandt C.A."/>
            <person name="Ciobanu D."/>
            <person name="Clum A."/>
            <person name="Salamov A."/>
            <person name="Andreopoulos B."/>
            <person name="Cheng J.F."/>
            <person name="Woyke T."/>
            <person name="Pelin A."/>
            <person name="Henrissat B."/>
            <person name="Reynolds N.K."/>
            <person name="Benny G.L."/>
            <person name="Smith M.E."/>
            <person name="James T.Y."/>
            <person name="Grigoriev I.V."/>
        </authorList>
    </citation>
    <scope>NUCLEOTIDE SEQUENCE [LARGE SCALE GENOMIC DNA]</scope>
    <source>
        <strain evidence="4">ATCC 52028</strain>
    </source>
</reference>
<accession>A0A4P9XA10</accession>
<dbReference type="OrthoDB" id="332250at2759"/>
<dbReference type="STRING" id="1555241.A0A4P9XA10"/>
<dbReference type="PANTHER" id="PTHR21574:SF0">
    <property type="entry name" value="CENTROSOMAL PROTEIN OF 120 KDA"/>
    <property type="match status" value="1"/>
</dbReference>
<dbReference type="GO" id="GO:0010564">
    <property type="term" value="P:regulation of cell cycle process"/>
    <property type="evidence" value="ECO:0007669"/>
    <property type="project" value="TreeGrafter"/>
</dbReference>
<evidence type="ECO:0000256" key="1">
    <source>
        <dbReference type="SAM" id="Coils"/>
    </source>
</evidence>
<dbReference type="PANTHER" id="PTHR21574">
    <property type="entry name" value="CENTROSOMAL PROTEIN OF 120 KDA"/>
    <property type="match status" value="1"/>
</dbReference>
<gene>
    <name evidence="3" type="ORF">CXG81DRAFT_25132</name>
</gene>
<evidence type="ECO:0000313" key="3">
    <source>
        <dbReference type="EMBL" id="RKP02193.1"/>
    </source>
</evidence>
<dbReference type="InterPro" id="IPR039893">
    <property type="entry name" value="CEP120-like"/>
</dbReference>
<dbReference type="Gene3D" id="2.60.40.150">
    <property type="entry name" value="C2 domain"/>
    <property type="match status" value="1"/>
</dbReference>
<dbReference type="AlphaFoldDB" id="A0A4P9XA10"/>
<feature type="compositionally biased region" description="Polar residues" evidence="2">
    <location>
        <begin position="956"/>
        <end position="965"/>
    </location>
</feature>
<evidence type="ECO:0000313" key="4">
    <source>
        <dbReference type="Proteomes" id="UP000274922"/>
    </source>
</evidence>
<feature type="compositionally biased region" description="Basic and acidic residues" evidence="2">
    <location>
        <begin position="928"/>
        <end position="937"/>
    </location>
</feature>
<evidence type="ECO:0008006" key="5">
    <source>
        <dbReference type="Google" id="ProtNLM"/>
    </source>
</evidence>
<evidence type="ECO:0000256" key="2">
    <source>
        <dbReference type="SAM" id="MobiDB-lite"/>
    </source>
</evidence>
<feature type="region of interest" description="Disordered" evidence="2">
    <location>
        <begin position="341"/>
        <end position="360"/>
    </location>
</feature>
<proteinExistence type="predicted"/>
<dbReference type="GO" id="GO:0005815">
    <property type="term" value="C:microtubule organizing center"/>
    <property type="evidence" value="ECO:0007669"/>
    <property type="project" value="TreeGrafter"/>
</dbReference>
<feature type="coiled-coil region" evidence="1">
    <location>
        <begin position="733"/>
        <end position="760"/>
    </location>
</feature>
<dbReference type="EMBL" id="ML014149">
    <property type="protein sequence ID" value="RKP02193.1"/>
    <property type="molecule type" value="Genomic_DNA"/>
</dbReference>
<keyword evidence="4" id="KW-1185">Reference proteome</keyword>
<sequence>MAASPSAPSTPGADETFAANTAPLQIVITVTDGRKFPHLPAAQTSLTLAFAGQTLSSARIAASQNPTYDTRFAFSLSARALSTLKSQRSPLKLVFYTHSTAHPDEPERLGYIVLDLRAAPRTRSLAARGAEKWYPLADAPARPFRPEARVAFAIYDAAITSRSRDSLVRSASALGSNEMDAADRRSDAGHDGVDDDGAVAGMVGTASGADPAGSLDVALHKVPASVRPREVTLTNDGYYAVGPGSATWVLALTLAFADALDALVANAAGGASASSAPQGPFAFTLSILGTPCKTPRFARLEEPVFDVECVAIRLRGLRADVEAVLRNEVLVVSLMDYQSASSSSPPSPASASPSDRPPVVLGTSQLPLAQMFRPGASQANAPLKSVAASMFPTVERILTLKTLSSKTAPRPPASELTAAEAALATPMPIVGMSAVFTPETEFRAIGLSELLPAPWLRTVGASLTSRARAIVDASKASDLNDCLSPLQQQLPETAHPQQYRLSIDLRAIRADMLLPAAKLYFKYQYSTVGTFAPFISHPAVGLQPPEAGYATLPPAFCAYEFVAARDELATWLAQHPLQIECWQRHAHAEDACVAVATVAIVDVLRESWQKVKPSSKESPVLVKERQIAAPLEWTSAAADSLLPPGDEPTTPHLGRLLVGIALESEGQYQQRSHSSMETSIHDTPEYQAALDLELWKQREEAAFLAKLQEREATLVTSLAQQFRHRETQRLTELEAQSAHVRQVEREMRQMIEDVETRARELAAGEAALARERDAYEHERRLAQAHDKARRERHAETDGLALELAETRYAALESENAHVLLLRRELDEARNRIERLLITKGRYKAYAVKLTSKVAALQKELQSANQTELEERAVRAGAVGGRAALAAISRELAHLALEPEDGPGGLYTGTSYLSQPLPSFQAPPSPPNHDIRHADDVLRPGPGSSSVHEPGMATFPPTASKSTSHFRGTGAATKASDATQPMMSPSAAIAADPRLSRLPPSLQNEVKRLFHERRSLMATGLYEQDDQIIARLDSRISDLLGNPVLDPNQATTLRVAI</sequence>